<evidence type="ECO:0000256" key="14">
    <source>
        <dbReference type="ARBA" id="ARBA00023098"/>
    </source>
</evidence>
<dbReference type="PANTHER" id="PTHR46382">
    <property type="entry name" value="PHOSPHATIDATE CYTIDYLYLTRANSFERASE"/>
    <property type="match status" value="1"/>
</dbReference>
<comment type="catalytic activity">
    <reaction evidence="1">
        <text>a 1,2-diacyl-sn-glycero-3-phosphate + CTP + H(+) = a CDP-1,2-diacyl-sn-glycerol + diphosphate</text>
        <dbReference type="Rhea" id="RHEA:16229"/>
        <dbReference type="ChEBI" id="CHEBI:15378"/>
        <dbReference type="ChEBI" id="CHEBI:33019"/>
        <dbReference type="ChEBI" id="CHEBI:37563"/>
        <dbReference type="ChEBI" id="CHEBI:58332"/>
        <dbReference type="ChEBI" id="CHEBI:58608"/>
        <dbReference type="EC" id="2.7.7.41"/>
    </reaction>
</comment>
<evidence type="ECO:0000256" key="6">
    <source>
        <dbReference type="ARBA" id="ARBA00012487"/>
    </source>
</evidence>
<evidence type="ECO:0000256" key="17">
    <source>
        <dbReference type="ARBA" id="ARBA00023264"/>
    </source>
</evidence>
<name>A0A9D0ZRQ9_9FIRM</name>
<comment type="pathway">
    <text evidence="4">Lipid metabolism.</text>
</comment>
<protein>
    <recommendedName>
        <fullName evidence="7">Phosphatidate cytidylyltransferase</fullName>
        <ecNumber evidence="6">2.7.7.41</ecNumber>
    </recommendedName>
    <alternativeName>
        <fullName evidence="20">CDP-DAG synthase</fullName>
    </alternativeName>
    <alternativeName>
        <fullName evidence="22">CDP-DG synthase</fullName>
    </alternativeName>
    <alternativeName>
        <fullName evidence="18">CDP-diacylglycerol synthase</fullName>
    </alternativeName>
    <alternativeName>
        <fullName evidence="21">CDP-diglyceride pyrophosphorylase</fullName>
    </alternativeName>
    <alternativeName>
        <fullName evidence="23">CDP-diglyceride synthase</fullName>
    </alternativeName>
    <alternativeName>
        <fullName evidence="19">CTP:phosphatidate cytidylyltransferase</fullName>
    </alternativeName>
</protein>
<evidence type="ECO:0000256" key="1">
    <source>
        <dbReference type="ARBA" id="ARBA00001698"/>
    </source>
</evidence>
<comment type="similarity">
    <text evidence="5">Belongs to the CDS family.</text>
</comment>
<comment type="caution">
    <text evidence="25">The sequence shown here is derived from an EMBL/GenBank/DDBJ whole genome shotgun (WGS) entry which is preliminary data.</text>
</comment>
<sequence>MKTRVISAIVALIILVPLIIVGGTAYNIGVYVIALLGLKEFLDIKSSKKPLPIFIQFMAYVFMTLVLLSNVNLITMDFELDFRLLSALFITFLLPVVLYHERKKYSINDAFYMIGGLLFLSISMTLLMLVRNMGLEILVYLLLITTMTDIFAYVTGSLIGKHKLLEVISPNKTWEGMVGGTIMGVFVSAVFYHTVIDPEFSKVYLLGISLFLSVLGQYGDLVFSSIKRYFGKKDFSNIMPGHGGILDRLDSIIFVLLGFVFFVNIL</sequence>
<keyword evidence="15 24" id="KW-0472">Membrane</keyword>
<evidence type="ECO:0000256" key="9">
    <source>
        <dbReference type="ARBA" id="ARBA00022516"/>
    </source>
</evidence>
<gene>
    <name evidence="25" type="ORF">IAB27_05485</name>
</gene>
<keyword evidence="13 24" id="KW-1133">Transmembrane helix</keyword>
<dbReference type="Proteomes" id="UP000886786">
    <property type="component" value="Unassembled WGS sequence"/>
</dbReference>
<dbReference type="PANTHER" id="PTHR46382:SF1">
    <property type="entry name" value="PHOSPHATIDATE CYTIDYLYLTRANSFERASE"/>
    <property type="match status" value="1"/>
</dbReference>
<dbReference type="GO" id="GO:0005886">
    <property type="term" value="C:plasma membrane"/>
    <property type="evidence" value="ECO:0007669"/>
    <property type="project" value="UniProtKB-SubCell"/>
</dbReference>
<evidence type="ECO:0000256" key="8">
    <source>
        <dbReference type="ARBA" id="ARBA00022475"/>
    </source>
</evidence>
<comment type="subcellular location">
    <subcellularLocation>
        <location evidence="2">Cell membrane</location>
        <topology evidence="2">Multi-pass membrane protein</topology>
    </subcellularLocation>
</comment>
<feature type="transmembrane region" description="Helical" evidence="24">
    <location>
        <begin position="111"/>
        <end position="131"/>
    </location>
</feature>
<evidence type="ECO:0000313" key="25">
    <source>
        <dbReference type="EMBL" id="HIQ91055.1"/>
    </source>
</evidence>
<dbReference type="GO" id="GO:0016024">
    <property type="term" value="P:CDP-diacylglycerol biosynthetic process"/>
    <property type="evidence" value="ECO:0007669"/>
    <property type="project" value="TreeGrafter"/>
</dbReference>
<feature type="transmembrane region" description="Helical" evidence="24">
    <location>
        <begin position="6"/>
        <end position="38"/>
    </location>
</feature>
<keyword evidence="16" id="KW-0594">Phospholipid biosynthesis</keyword>
<evidence type="ECO:0000256" key="19">
    <source>
        <dbReference type="ARBA" id="ARBA00031825"/>
    </source>
</evidence>
<keyword evidence="8" id="KW-1003">Cell membrane</keyword>
<feature type="transmembrane region" description="Helical" evidence="24">
    <location>
        <begin position="137"/>
        <end position="156"/>
    </location>
</feature>
<evidence type="ECO:0000256" key="3">
    <source>
        <dbReference type="ARBA" id="ARBA00005119"/>
    </source>
</evidence>
<feature type="transmembrane region" description="Helical" evidence="24">
    <location>
        <begin position="202"/>
        <end position="224"/>
    </location>
</feature>
<dbReference type="AlphaFoldDB" id="A0A9D0ZRQ9"/>
<evidence type="ECO:0000256" key="13">
    <source>
        <dbReference type="ARBA" id="ARBA00022989"/>
    </source>
</evidence>
<evidence type="ECO:0000256" key="10">
    <source>
        <dbReference type="ARBA" id="ARBA00022679"/>
    </source>
</evidence>
<reference evidence="25" key="2">
    <citation type="journal article" date="2021" name="PeerJ">
        <title>Extensive microbial diversity within the chicken gut microbiome revealed by metagenomics and culture.</title>
        <authorList>
            <person name="Gilroy R."/>
            <person name="Ravi A."/>
            <person name="Getino M."/>
            <person name="Pursley I."/>
            <person name="Horton D.L."/>
            <person name="Alikhan N.F."/>
            <person name="Baker D."/>
            <person name="Gharbi K."/>
            <person name="Hall N."/>
            <person name="Watson M."/>
            <person name="Adriaenssens E.M."/>
            <person name="Foster-Nyarko E."/>
            <person name="Jarju S."/>
            <person name="Secka A."/>
            <person name="Antonio M."/>
            <person name="Oren A."/>
            <person name="Chaudhuri R.R."/>
            <person name="La Ragione R."/>
            <person name="Hildebrand F."/>
            <person name="Pallen M.J."/>
        </authorList>
    </citation>
    <scope>NUCLEOTIDE SEQUENCE</scope>
    <source>
        <strain evidence="25">CHK147-3167</strain>
    </source>
</reference>
<evidence type="ECO:0000256" key="4">
    <source>
        <dbReference type="ARBA" id="ARBA00005189"/>
    </source>
</evidence>
<reference evidence="25" key="1">
    <citation type="submission" date="2020-10" db="EMBL/GenBank/DDBJ databases">
        <authorList>
            <person name="Gilroy R."/>
        </authorList>
    </citation>
    <scope>NUCLEOTIDE SEQUENCE</scope>
    <source>
        <strain evidence="25">CHK147-3167</strain>
    </source>
</reference>
<comment type="pathway">
    <text evidence="3">Phospholipid metabolism; CDP-diacylglycerol biosynthesis; CDP-diacylglycerol from sn-glycerol 3-phosphate: step 3/3.</text>
</comment>
<keyword evidence="17" id="KW-1208">Phospholipid metabolism</keyword>
<feature type="transmembrane region" description="Helical" evidence="24">
    <location>
        <begin position="177"/>
        <end position="196"/>
    </location>
</feature>
<evidence type="ECO:0000256" key="11">
    <source>
        <dbReference type="ARBA" id="ARBA00022692"/>
    </source>
</evidence>
<evidence type="ECO:0000256" key="5">
    <source>
        <dbReference type="ARBA" id="ARBA00010185"/>
    </source>
</evidence>
<evidence type="ECO:0000256" key="2">
    <source>
        <dbReference type="ARBA" id="ARBA00004651"/>
    </source>
</evidence>
<evidence type="ECO:0000256" key="18">
    <source>
        <dbReference type="ARBA" id="ARBA00029893"/>
    </source>
</evidence>
<keyword evidence="9" id="KW-0444">Lipid biosynthesis</keyword>
<evidence type="ECO:0000256" key="23">
    <source>
        <dbReference type="ARBA" id="ARBA00033406"/>
    </source>
</evidence>
<evidence type="ECO:0000256" key="15">
    <source>
        <dbReference type="ARBA" id="ARBA00023136"/>
    </source>
</evidence>
<evidence type="ECO:0000256" key="21">
    <source>
        <dbReference type="ARBA" id="ARBA00032396"/>
    </source>
</evidence>
<dbReference type="GO" id="GO:0004605">
    <property type="term" value="F:phosphatidate cytidylyltransferase activity"/>
    <property type="evidence" value="ECO:0007669"/>
    <property type="project" value="UniProtKB-EC"/>
</dbReference>
<evidence type="ECO:0000256" key="20">
    <source>
        <dbReference type="ARBA" id="ARBA00032253"/>
    </source>
</evidence>
<dbReference type="Pfam" id="PF01148">
    <property type="entry name" value="CTP_transf_1"/>
    <property type="match status" value="1"/>
</dbReference>
<feature type="transmembrane region" description="Helical" evidence="24">
    <location>
        <begin position="245"/>
        <end position="265"/>
    </location>
</feature>
<keyword evidence="12 25" id="KW-0548">Nucleotidyltransferase</keyword>
<proteinExistence type="inferred from homology"/>
<evidence type="ECO:0000256" key="12">
    <source>
        <dbReference type="ARBA" id="ARBA00022695"/>
    </source>
</evidence>
<feature type="transmembrane region" description="Helical" evidence="24">
    <location>
        <begin position="80"/>
        <end position="99"/>
    </location>
</feature>
<keyword evidence="10" id="KW-0808">Transferase</keyword>
<feature type="transmembrane region" description="Helical" evidence="24">
    <location>
        <begin position="50"/>
        <end position="68"/>
    </location>
</feature>
<evidence type="ECO:0000256" key="22">
    <source>
        <dbReference type="ARBA" id="ARBA00032743"/>
    </source>
</evidence>
<evidence type="ECO:0000256" key="24">
    <source>
        <dbReference type="SAM" id="Phobius"/>
    </source>
</evidence>
<evidence type="ECO:0000313" key="26">
    <source>
        <dbReference type="Proteomes" id="UP000886786"/>
    </source>
</evidence>
<organism evidence="25 26">
    <name type="scientific">Candidatus Coprosoma intestinipullorum</name>
    <dbReference type="NCBI Taxonomy" id="2840752"/>
    <lineage>
        <taxon>Bacteria</taxon>
        <taxon>Bacillati</taxon>
        <taxon>Bacillota</taxon>
        <taxon>Bacillota incertae sedis</taxon>
        <taxon>Candidatus Coprosoma</taxon>
    </lineage>
</organism>
<keyword evidence="11 24" id="KW-0812">Transmembrane</keyword>
<accession>A0A9D0ZRQ9</accession>
<dbReference type="EMBL" id="DVFV01000096">
    <property type="protein sequence ID" value="HIQ91055.1"/>
    <property type="molecule type" value="Genomic_DNA"/>
</dbReference>
<evidence type="ECO:0000256" key="7">
    <source>
        <dbReference type="ARBA" id="ARBA00019373"/>
    </source>
</evidence>
<evidence type="ECO:0000256" key="16">
    <source>
        <dbReference type="ARBA" id="ARBA00023209"/>
    </source>
</evidence>
<keyword evidence="14" id="KW-0443">Lipid metabolism</keyword>
<dbReference type="EC" id="2.7.7.41" evidence="6"/>